<evidence type="ECO:0000313" key="1">
    <source>
        <dbReference type="EMBL" id="PJR09297.1"/>
    </source>
</evidence>
<dbReference type="EMBL" id="NJGD01000030">
    <property type="protein sequence ID" value="PJR09297.1"/>
    <property type="molecule type" value="Genomic_DNA"/>
</dbReference>
<sequence length="79" mass="8477">MDITAAAVCVYLSHLADCAARETYRRTAIPSLISVLVTEIQQRRVCGAGSVLSAQGLGLTGPCDEHWTTRGGYQNLNKP</sequence>
<name>A0A2J0YTI8_RHIML</name>
<dbReference type="Proteomes" id="UP000231987">
    <property type="component" value="Unassembled WGS sequence"/>
</dbReference>
<organism evidence="1 2">
    <name type="scientific">Rhizobium meliloti</name>
    <name type="common">Ensifer meliloti</name>
    <name type="synonym">Sinorhizobium meliloti</name>
    <dbReference type="NCBI Taxonomy" id="382"/>
    <lineage>
        <taxon>Bacteria</taxon>
        <taxon>Pseudomonadati</taxon>
        <taxon>Pseudomonadota</taxon>
        <taxon>Alphaproteobacteria</taxon>
        <taxon>Hyphomicrobiales</taxon>
        <taxon>Rhizobiaceae</taxon>
        <taxon>Sinorhizobium/Ensifer group</taxon>
        <taxon>Sinorhizobium</taxon>
    </lineage>
</organism>
<proteinExistence type="predicted"/>
<accession>A0A2J0YTI8</accession>
<comment type="caution">
    <text evidence="1">The sequence shown here is derived from an EMBL/GenBank/DDBJ whole genome shotgun (WGS) entry which is preliminary data.</text>
</comment>
<reference evidence="1 2" key="1">
    <citation type="submission" date="2017-06" db="EMBL/GenBank/DDBJ databases">
        <title>Ensifer strains isolated from leguminous trees and herbs display diverse denitrification phenotypes with some acting as strong N2O sinks.</title>
        <authorList>
            <person name="Woliy K."/>
            <person name="Mania D."/>
            <person name="Bakken L.R."/>
            <person name="Frostegard A."/>
        </authorList>
    </citation>
    <scope>NUCLEOTIDE SEQUENCE [LARGE SCALE GENOMIC DNA]</scope>
    <source>
        <strain evidence="1 2">AC50a</strain>
    </source>
</reference>
<gene>
    <name evidence="1" type="ORF">CEJ86_31170</name>
</gene>
<dbReference type="AlphaFoldDB" id="A0A2J0YTI8"/>
<evidence type="ECO:0000313" key="2">
    <source>
        <dbReference type="Proteomes" id="UP000231987"/>
    </source>
</evidence>
<protein>
    <submittedName>
        <fullName evidence="1">Uncharacterized protein</fullName>
    </submittedName>
</protein>